<comment type="caution">
    <text evidence="2">The sequence shown here is derived from an EMBL/GenBank/DDBJ whole genome shotgun (WGS) entry which is preliminary data.</text>
</comment>
<organism evidence="2 3">
    <name type="scientific">Pontibacter aydingkolensis</name>
    <dbReference type="NCBI Taxonomy" id="1911536"/>
    <lineage>
        <taxon>Bacteria</taxon>
        <taxon>Pseudomonadati</taxon>
        <taxon>Bacteroidota</taxon>
        <taxon>Cytophagia</taxon>
        <taxon>Cytophagales</taxon>
        <taxon>Hymenobacteraceae</taxon>
        <taxon>Pontibacter</taxon>
    </lineage>
</organism>
<dbReference type="RefSeq" id="WP_219878746.1">
    <property type="nucleotide sequence ID" value="NZ_JAHYXK010000021.1"/>
</dbReference>
<dbReference type="Proteomes" id="UP000813018">
    <property type="component" value="Unassembled WGS sequence"/>
</dbReference>
<proteinExistence type="predicted"/>
<name>A0ABS7CYD4_9BACT</name>
<keyword evidence="1" id="KW-0732">Signal</keyword>
<evidence type="ECO:0000313" key="3">
    <source>
        <dbReference type="Proteomes" id="UP000813018"/>
    </source>
</evidence>
<reference evidence="2 3" key="1">
    <citation type="journal article" date="2016" name="Int. J. Syst. Evol. Microbiol.">
        <title>Pontibacter aydingkolensis sp. nov., isolated from soil of a salt lake.</title>
        <authorList>
            <person name="Osman G."/>
            <person name="Zhang T."/>
            <person name="Lou K."/>
            <person name="Gao Y."/>
            <person name="Chang W."/>
            <person name="Lin Q."/>
            <person name="Yang H.M."/>
            <person name="Huo X.D."/>
            <person name="Wang N."/>
        </authorList>
    </citation>
    <scope>NUCLEOTIDE SEQUENCE [LARGE SCALE GENOMIC DNA]</scope>
    <source>
        <strain evidence="2 3">KACC 19255</strain>
    </source>
</reference>
<accession>A0ABS7CYD4</accession>
<evidence type="ECO:0000256" key="1">
    <source>
        <dbReference type="SAM" id="SignalP"/>
    </source>
</evidence>
<feature type="signal peptide" evidence="1">
    <location>
        <begin position="1"/>
        <end position="24"/>
    </location>
</feature>
<keyword evidence="3" id="KW-1185">Reference proteome</keyword>
<dbReference type="EMBL" id="JAHYXK010000021">
    <property type="protein sequence ID" value="MBW7468873.1"/>
    <property type="molecule type" value="Genomic_DNA"/>
</dbReference>
<protein>
    <submittedName>
        <fullName evidence="2">Uncharacterized protein</fullName>
    </submittedName>
</protein>
<gene>
    <name evidence="2" type="ORF">K0O23_17490</name>
</gene>
<feature type="chain" id="PRO_5046386732" evidence="1">
    <location>
        <begin position="25"/>
        <end position="213"/>
    </location>
</feature>
<evidence type="ECO:0000313" key="2">
    <source>
        <dbReference type="EMBL" id="MBW7468873.1"/>
    </source>
</evidence>
<sequence>MIRSTVTKWVFAIMLFLLAFGAQAQTQSQLEKDLAAFRSWMQTKASLADSTIRKEWPTVKKEYRELTCSLDQNTRKMSDKSRQEYGEMKADYKEWEERNETRQPVSLDGKKLAHWEKIMTGTTRIASIKPANLRDAFVLALDVTREHRRTWNLSDWEYAEFVVGELNTRKAEVLDKLNNSDKIKIAALQVEFATLKKSKEAKDKYQEMREGKR</sequence>